<dbReference type="InterPro" id="IPR035090">
    <property type="entry name" value="Pyridoxal_P_attach_site"/>
</dbReference>
<dbReference type="GO" id="GO:0005737">
    <property type="term" value="C:cytoplasm"/>
    <property type="evidence" value="ECO:0007669"/>
    <property type="project" value="UniProtKB-SubCell"/>
</dbReference>
<dbReference type="Pfam" id="PF00343">
    <property type="entry name" value="Phosphorylase"/>
    <property type="match status" value="1"/>
</dbReference>
<dbReference type="PROSITE" id="PS00102">
    <property type="entry name" value="PHOSPHORYLASE"/>
    <property type="match status" value="1"/>
</dbReference>
<evidence type="ECO:0000256" key="3">
    <source>
        <dbReference type="ARBA" id="ARBA00004496"/>
    </source>
</evidence>
<dbReference type="GO" id="GO:0008184">
    <property type="term" value="F:glycogen phosphorylase activity"/>
    <property type="evidence" value="ECO:0007669"/>
    <property type="project" value="InterPro"/>
</dbReference>
<gene>
    <name evidence="14" type="primary">glgP</name>
    <name evidence="14" type="ORF">H2LOC_015615</name>
</gene>
<sequence length="822" mass="92187">MDLPHSTAIATTTASDALVRELSADVLRRLTYTVGKDVASASPRDWFIAASLATRDRIVEPWLASNKRNYQQDRRRVYYLSLEFLVGRLLIDGLTNLGLTEAMRAALKDLGVDLDAMRELEPDAALGNGGLGRLAACFMDSMATLEIAAVGYGIRYDHGLFRQTIKDGWQHEYPEDWLAFGNPWEFPRPEIVYDICFGGHVEGARLADGALAHVWRPAETVEAVAYDTPVVGWRGKHVNTLRLWSARAPDPLRLDAFNAGDYLGAQADQMRAESISKVLYPSDSTPAGQELRLRQEYFFASASLQDLIRRHMKQTGDIRKLASKVAIQLNDTHPAIGVAELMRLLVDVHGLEWKEAWEITQATFSYTNHTLLPEALESWPVALMERLLPRHMQIIYLVNALHLDRLRDSGVHDAGVLANVSLIDEHSGRHVRMGNLAFLGSHKINGVSALHTQLVKETVFRDYHKLYPRRIVNKTNGVTFRRWLLEANPPLAGLLAQTIGPRVFDDPAHLSELERYADDADFQQRFAAAKRANKERLARLVFERVDAKVDANALFDVQIKRIHEYKRQLLNVLHTIALYQDIKAQPSRAFVPRVKIFAGKAAASYHQAKLIIKLANDVARVVNADEDLRGLLKVVFLPNYNVSLAERIIPAADLSEQISTAGMEASGTGNMKFALNGALTIGTLDGANVEIKERVGDENIFIFGLTAAEVEHSRAKGIDAREAIEASPRLGEALQAVAMGVFSPDDRNRYAQLVDALTYYDHFLISKDFESYWDAQEAVDARWRDQKAWRRATILNTARVAWFSSDRAIREYAEEIWNTPVA</sequence>
<evidence type="ECO:0000256" key="9">
    <source>
        <dbReference type="ARBA" id="ARBA00022898"/>
    </source>
</evidence>
<evidence type="ECO:0000313" key="14">
    <source>
        <dbReference type="EMBL" id="QGM47000.1"/>
    </source>
</evidence>
<dbReference type="PANTHER" id="PTHR11468:SF3">
    <property type="entry name" value="GLYCOGEN PHOSPHORYLASE, LIVER FORM"/>
    <property type="match status" value="1"/>
</dbReference>
<proteinExistence type="inferred from homology"/>
<organism evidence="14 15">
    <name type="scientific">Methylocystis heyeri</name>
    <dbReference type="NCBI Taxonomy" id="391905"/>
    <lineage>
        <taxon>Bacteria</taxon>
        <taxon>Pseudomonadati</taxon>
        <taxon>Pseudomonadota</taxon>
        <taxon>Alphaproteobacteria</taxon>
        <taxon>Hyphomicrobiales</taxon>
        <taxon>Methylocystaceae</taxon>
        <taxon>Methylocystis</taxon>
    </lineage>
</organism>
<comment type="catalytic activity">
    <reaction evidence="1 13">
        <text>[(1-&gt;4)-alpha-D-glucosyl](n) + phosphate = [(1-&gt;4)-alpha-D-glucosyl](n-1) + alpha-D-glucose 1-phosphate</text>
        <dbReference type="Rhea" id="RHEA:41732"/>
        <dbReference type="Rhea" id="RHEA-COMP:9584"/>
        <dbReference type="Rhea" id="RHEA-COMP:9586"/>
        <dbReference type="ChEBI" id="CHEBI:15444"/>
        <dbReference type="ChEBI" id="CHEBI:43474"/>
        <dbReference type="ChEBI" id="CHEBI:58601"/>
        <dbReference type="EC" id="2.4.1.1"/>
    </reaction>
</comment>
<dbReference type="EC" id="2.4.1.1" evidence="13"/>
<comment type="subcellular location">
    <subcellularLocation>
        <location evidence="3">Cytoplasm</location>
    </subcellularLocation>
</comment>
<comment type="function">
    <text evidence="11">Phosphorylase is an important allosteric enzyme in carbohydrate metabolism. Enzymes from different sources differ in their regulatory mechanisms and in their natural substrates. However, all known phosphorylases share catalytic and structural properties.</text>
</comment>
<evidence type="ECO:0000256" key="6">
    <source>
        <dbReference type="ARBA" id="ARBA00022533"/>
    </source>
</evidence>
<dbReference type="RefSeq" id="WP_136498046.1">
    <property type="nucleotide sequence ID" value="NZ_CP046052.1"/>
</dbReference>
<keyword evidence="7 13" id="KW-0328">Glycosyltransferase</keyword>
<comment type="similarity">
    <text evidence="4 13">Belongs to the glycogen phosphorylase family.</text>
</comment>
<keyword evidence="6" id="KW-0021">Allosteric enzyme</keyword>
<dbReference type="SUPFAM" id="SSF53756">
    <property type="entry name" value="UDP-Glycosyltransferase/glycogen phosphorylase"/>
    <property type="match status" value="1"/>
</dbReference>
<evidence type="ECO:0000256" key="2">
    <source>
        <dbReference type="ARBA" id="ARBA00001933"/>
    </source>
</evidence>
<comment type="function">
    <text evidence="13">Allosteric enzyme that catalyzes the rate-limiting step in glycogen catabolism, the phosphorolytic cleavage of glycogen to produce glucose-1-phosphate, and plays a central role in maintaining cellular and organismal glucose homeostasis.</text>
</comment>
<reference evidence="14 15" key="1">
    <citation type="submission" date="2019-11" db="EMBL/GenBank/DDBJ databases">
        <title>The genome sequence of Methylocystis heyeri.</title>
        <authorList>
            <person name="Oshkin I.Y."/>
            <person name="Miroshnikov K."/>
            <person name="Dedysh S.N."/>
        </authorList>
    </citation>
    <scope>NUCLEOTIDE SEQUENCE [LARGE SCALE GENOMIC DNA]</scope>
    <source>
        <strain evidence="14 15">H2</strain>
    </source>
</reference>
<comment type="cofactor">
    <cofactor evidence="2 13">
        <name>pyridoxal 5'-phosphate</name>
        <dbReference type="ChEBI" id="CHEBI:597326"/>
    </cofactor>
</comment>
<keyword evidence="10 13" id="KW-0119">Carbohydrate metabolism</keyword>
<evidence type="ECO:0000256" key="4">
    <source>
        <dbReference type="ARBA" id="ARBA00006047"/>
    </source>
</evidence>
<dbReference type="GO" id="GO:0005980">
    <property type="term" value="P:glycogen catabolic process"/>
    <property type="evidence" value="ECO:0007669"/>
    <property type="project" value="TreeGrafter"/>
</dbReference>
<dbReference type="InterPro" id="IPR000811">
    <property type="entry name" value="Glyco_trans_35"/>
</dbReference>
<evidence type="ECO:0000256" key="10">
    <source>
        <dbReference type="ARBA" id="ARBA00023277"/>
    </source>
</evidence>
<evidence type="ECO:0000256" key="1">
    <source>
        <dbReference type="ARBA" id="ARBA00001275"/>
    </source>
</evidence>
<dbReference type="InterPro" id="IPR011833">
    <property type="entry name" value="Glycg_phsphrylas"/>
</dbReference>
<feature type="modified residue" description="N6-(pyridoxal phosphate)lysine" evidence="12">
    <location>
        <position position="672"/>
    </location>
</feature>
<dbReference type="AlphaFoldDB" id="A0A6B8KK50"/>
<keyword evidence="5" id="KW-0963">Cytoplasm</keyword>
<dbReference type="CDD" id="cd04300">
    <property type="entry name" value="GT35_Glycogen_Phosphorylase"/>
    <property type="match status" value="1"/>
</dbReference>
<dbReference type="EMBL" id="CP046052">
    <property type="protein sequence ID" value="QGM47000.1"/>
    <property type="molecule type" value="Genomic_DNA"/>
</dbReference>
<dbReference type="PIRSF" id="PIRSF000460">
    <property type="entry name" value="Pprylas_GlgP"/>
    <property type="match status" value="1"/>
</dbReference>
<dbReference type="PANTHER" id="PTHR11468">
    <property type="entry name" value="GLYCOGEN PHOSPHORYLASE"/>
    <property type="match status" value="1"/>
</dbReference>
<protein>
    <recommendedName>
        <fullName evidence="13">Alpha-1,4 glucan phosphorylase</fullName>
        <ecNumber evidence="13">2.4.1.1</ecNumber>
    </recommendedName>
</protein>
<dbReference type="KEGG" id="mhey:H2LOC_015615"/>
<dbReference type="GO" id="GO:0030170">
    <property type="term" value="F:pyridoxal phosphate binding"/>
    <property type="evidence" value="ECO:0007669"/>
    <property type="project" value="InterPro"/>
</dbReference>
<evidence type="ECO:0000256" key="7">
    <source>
        <dbReference type="ARBA" id="ARBA00022676"/>
    </source>
</evidence>
<name>A0A6B8KK50_9HYPH</name>
<keyword evidence="8 13" id="KW-0808">Transferase</keyword>
<evidence type="ECO:0000256" key="5">
    <source>
        <dbReference type="ARBA" id="ARBA00022490"/>
    </source>
</evidence>
<dbReference type="NCBIfam" id="TIGR02093">
    <property type="entry name" value="P_ylase"/>
    <property type="match status" value="1"/>
</dbReference>
<evidence type="ECO:0000256" key="13">
    <source>
        <dbReference type="RuleBase" id="RU000587"/>
    </source>
</evidence>
<evidence type="ECO:0000313" key="15">
    <source>
        <dbReference type="Proteomes" id="UP000309061"/>
    </source>
</evidence>
<dbReference type="OrthoDB" id="7229284at2"/>
<keyword evidence="9 12" id="KW-0663">Pyridoxal phosphate</keyword>
<dbReference type="Proteomes" id="UP000309061">
    <property type="component" value="Chromosome"/>
</dbReference>
<evidence type="ECO:0000256" key="11">
    <source>
        <dbReference type="ARBA" id="ARBA00025174"/>
    </source>
</evidence>
<evidence type="ECO:0000256" key="12">
    <source>
        <dbReference type="PIRSR" id="PIRSR000460-1"/>
    </source>
</evidence>
<accession>A0A6B8KK50</accession>
<evidence type="ECO:0000256" key="8">
    <source>
        <dbReference type="ARBA" id="ARBA00022679"/>
    </source>
</evidence>
<dbReference type="FunFam" id="3.40.50.2000:FF:000003">
    <property type="entry name" value="Alpha-1,4 glucan phosphorylase"/>
    <property type="match status" value="1"/>
</dbReference>
<dbReference type="Gene3D" id="3.40.50.2000">
    <property type="entry name" value="Glycogen Phosphorylase B"/>
    <property type="match status" value="2"/>
</dbReference>
<keyword evidence="15" id="KW-1185">Reference proteome</keyword>
<dbReference type="FunFam" id="3.40.50.2000:FF:000153">
    <property type="entry name" value="Alpha-1,4 glucan phosphorylase"/>
    <property type="match status" value="1"/>
</dbReference>